<dbReference type="AlphaFoldDB" id="A0A1M3TSM7"/>
<sequence>MIRDYAVFCCGKECLTAQFRLLIGMRVFSIVRNVRRGKRGEGDGCEEKKSGREMRRSAERNQRLMAAWRMVRIRQPAMSVYAGGIGDVGENKDVVQMPTTGLMCLQSRGARRNTQTLECFCHTASCFIRDADEA</sequence>
<feature type="compositionally biased region" description="Basic and acidic residues" evidence="1">
    <location>
        <begin position="39"/>
        <end position="58"/>
    </location>
</feature>
<name>A0A1M3TSM7_ASPLC</name>
<protein>
    <submittedName>
        <fullName evidence="2">Uncharacterized protein</fullName>
    </submittedName>
</protein>
<evidence type="ECO:0000313" key="3">
    <source>
        <dbReference type="Proteomes" id="UP000184063"/>
    </source>
</evidence>
<dbReference type="VEuPathDB" id="FungiDB:ASPFODRAFT_503234"/>
<proteinExistence type="predicted"/>
<dbReference type="EMBL" id="KV878238">
    <property type="protein sequence ID" value="OJZ89743.1"/>
    <property type="molecule type" value="Genomic_DNA"/>
</dbReference>
<evidence type="ECO:0000256" key="1">
    <source>
        <dbReference type="SAM" id="MobiDB-lite"/>
    </source>
</evidence>
<gene>
    <name evidence="2" type="ORF">ASPFODRAFT_503234</name>
</gene>
<accession>A0A1M3TSM7</accession>
<evidence type="ECO:0000313" key="2">
    <source>
        <dbReference type="EMBL" id="OJZ89743.1"/>
    </source>
</evidence>
<feature type="region of interest" description="Disordered" evidence="1">
    <location>
        <begin position="38"/>
        <end position="58"/>
    </location>
</feature>
<dbReference type="Proteomes" id="UP000184063">
    <property type="component" value="Unassembled WGS sequence"/>
</dbReference>
<reference evidence="3" key="1">
    <citation type="journal article" date="2017" name="Genome Biol.">
        <title>Comparative genomics reveals high biological diversity and specific adaptations in the industrially and medically important fungal genus Aspergillus.</title>
        <authorList>
            <person name="de Vries R.P."/>
            <person name="Riley R."/>
            <person name="Wiebenga A."/>
            <person name="Aguilar-Osorio G."/>
            <person name="Amillis S."/>
            <person name="Uchima C.A."/>
            <person name="Anderluh G."/>
            <person name="Asadollahi M."/>
            <person name="Askin M."/>
            <person name="Barry K."/>
            <person name="Battaglia E."/>
            <person name="Bayram O."/>
            <person name="Benocci T."/>
            <person name="Braus-Stromeyer S.A."/>
            <person name="Caldana C."/>
            <person name="Canovas D."/>
            <person name="Cerqueira G.C."/>
            <person name="Chen F."/>
            <person name="Chen W."/>
            <person name="Choi C."/>
            <person name="Clum A."/>
            <person name="Dos Santos R.A."/>
            <person name="Damasio A.R."/>
            <person name="Diallinas G."/>
            <person name="Emri T."/>
            <person name="Fekete E."/>
            <person name="Flipphi M."/>
            <person name="Freyberg S."/>
            <person name="Gallo A."/>
            <person name="Gournas C."/>
            <person name="Habgood R."/>
            <person name="Hainaut M."/>
            <person name="Harispe M.L."/>
            <person name="Henrissat B."/>
            <person name="Hilden K.S."/>
            <person name="Hope R."/>
            <person name="Hossain A."/>
            <person name="Karabika E."/>
            <person name="Karaffa L."/>
            <person name="Karanyi Z."/>
            <person name="Krasevec N."/>
            <person name="Kuo A."/>
            <person name="Kusch H."/>
            <person name="LaButti K."/>
            <person name="Lagendijk E.L."/>
            <person name="Lapidus A."/>
            <person name="Levasseur A."/>
            <person name="Lindquist E."/>
            <person name="Lipzen A."/>
            <person name="Logrieco A.F."/>
            <person name="MacCabe A."/>
            <person name="Maekelae M.R."/>
            <person name="Malavazi I."/>
            <person name="Melin P."/>
            <person name="Meyer V."/>
            <person name="Mielnichuk N."/>
            <person name="Miskei M."/>
            <person name="Molnar A.P."/>
            <person name="Mule G."/>
            <person name="Ngan C.Y."/>
            <person name="Orejas M."/>
            <person name="Orosz E."/>
            <person name="Ouedraogo J.P."/>
            <person name="Overkamp K.M."/>
            <person name="Park H.-S."/>
            <person name="Perrone G."/>
            <person name="Piumi F."/>
            <person name="Punt P.J."/>
            <person name="Ram A.F."/>
            <person name="Ramon A."/>
            <person name="Rauscher S."/>
            <person name="Record E."/>
            <person name="Riano-Pachon D.M."/>
            <person name="Robert V."/>
            <person name="Roehrig J."/>
            <person name="Ruller R."/>
            <person name="Salamov A."/>
            <person name="Salih N.S."/>
            <person name="Samson R.A."/>
            <person name="Sandor E."/>
            <person name="Sanguinetti M."/>
            <person name="Schuetze T."/>
            <person name="Sepcic K."/>
            <person name="Shelest E."/>
            <person name="Sherlock G."/>
            <person name="Sophianopoulou V."/>
            <person name="Squina F.M."/>
            <person name="Sun H."/>
            <person name="Susca A."/>
            <person name="Todd R.B."/>
            <person name="Tsang A."/>
            <person name="Unkles S.E."/>
            <person name="van de Wiele N."/>
            <person name="van Rossen-Uffink D."/>
            <person name="Oliveira J.V."/>
            <person name="Vesth T.C."/>
            <person name="Visser J."/>
            <person name="Yu J.-H."/>
            <person name="Zhou M."/>
            <person name="Andersen M.R."/>
            <person name="Archer D.B."/>
            <person name="Baker S.E."/>
            <person name="Benoit I."/>
            <person name="Brakhage A.A."/>
            <person name="Braus G.H."/>
            <person name="Fischer R."/>
            <person name="Frisvad J.C."/>
            <person name="Goldman G.H."/>
            <person name="Houbraken J."/>
            <person name="Oakley B."/>
            <person name="Pocsi I."/>
            <person name="Scazzocchio C."/>
            <person name="Seiboth B."/>
            <person name="vanKuyk P.A."/>
            <person name="Wortman J."/>
            <person name="Dyer P.S."/>
            <person name="Grigoriev I.V."/>
        </authorList>
    </citation>
    <scope>NUCLEOTIDE SEQUENCE [LARGE SCALE GENOMIC DNA]</scope>
    <source>
        <strain evidence="3">CBS 106.47</strain>
    </source>
</reference>
<organism evidence="2 3">
    <name type="scientific">Aspergillus luchuensis (strain CBS 106.47)</name>
    <dbReference type="NCBI Taxonomy" id="1137211"/>
    <lineage>
        <taxon>Eukaryota</taxon>
        <taxon>Fungi</taxon>
        <taxon>Dikarya</taxon>
        <taxon>Ascomycota</taxon>
        <taxon>Pezizomycotina</taxon>
        <taxon>Eurotiomycetes</taxon>
        <taxon>Eurotiomycetidae</taxon>
        <taxon>Eurotiales</taxon>
        <taxon>Aspergillaceae</taxon>
        <taxon>Aspergillus</taxon>
        <taxon>Aspergillus subgen. Circumdati</taxon>
    </lineage>
</organism>